<keyword evidence="6 8" id="KW-1133">Transmembrane helix</keyword>
<evidence type="ECO:0000259" key="9">
    <source>
        <dbReference type="PROSITE" id="PS50928"/>
    </source>
</evidence>
<keyword evidence="4 8" id="KW-0812">Transmembrane</keyword>
<name>A0ABV9E071_9ACTN</name>
<accession>A0ABV9E071</accession>
<evidence type="ECO:0000256" key="4">
    <source>
        <dbReference type="ARBA" id="ARBA00022692"/>
    </source>
</evidence>
<evidence type="ECO:0000256" key="7">
    <source>
        <dbReference type="ARBA" id="ARBA00023136"/>
    </source>
</evidence>
<feature type="transmembrane region" description="Helical" evidence="8">
    <location>
        <begin position="258"/>
        <end position="283"/>
    </location>
</feature>
<protein>
    <submittedName>
        <fullName evidence="10">Amino acid ABC transporter permease</fullName>
    </submittedName>
</protein>
<feature type="domain" description="ABC transmembrane type-1" evidence="9">
    <location>
        <begin position="74"/>
        <end position="280"/>
    </location>
</feature>
<dbReference type="PANTHER" id="PTHR30614:SF0">
    <property type="entry name" value="L-CYSTINE TRANSPORT SYSTEM PERMEASE PROTEIN TCYL"/>
    <property type="match status" value="1"/>
</dbReference>
<evidence type="ECO:0000256" key="8">
    <source>
        <dbReference type="RuleBase" id="RU363032"/>
    </source>
</evidence>
<feature type="transmembrane region" description="Helical" evidence="8">
    <location>
        <begin position="226"/>
        <end position="246"/>
    </location>
</feature>
<dbReference type="PROSITE" id="PS50928">
    <property type="entry name" value="ABC_TM1"/>
    <property type="match status" value="1"/>
</dbReference>
<evidence type="ECO:0000256" key="5">
    <source>
        <dbReference type="ARBA" id="ARBA00022970"/>
    </source>
</evidence>
<dbReference type="CDD" id="cd06261">
    <property type="entry name" value="TM_PBP2"/>
    <property type="match status" value="1"/>
</dbReference>
<keyword evidence="11" id="KW-1185">Reference proteome</keyword>
<reference evidence="11" key="1">
    <citation type="journal article" date="2019" name="Int. J. Syst. Evol. Microbiol.">
        <title>The Global Catalogue of Microorganisms (GCM) 10K type strain sequencing project: providing services to taxonomists for standard genome sequencing and annotation.</title>
        <authorList>
            <consortium name="The Broad Institute Genomics Platform"/>
            <consortium name="The Broad Institute Genome Sequencing Center for Infectious Disease"/>
            <person name="Wu L."/>
            <person name="Ma J."/>
        </authorList>
    </citation>
    <scope>NUCLEOTIDE SEQUENCE [LARGE SCALE GENOMIC DNA]</scope>
    <source>
        <strain evidence="11">XZYJ18</strain>
    </source>
</reference>
<dbReference type="Proteomes" id="UP001595923">
    <property type="component" value="Unassembled WGS sequence"/>
</dbReference>
<keyword evidence="2 8" id="KW-0813">Transport</keyword>
<proteinExistence type="inferred from homology"/>
<organism evidence="10 11">
    <name type="scientific">Nocardiopsis mangrovi</name>
    <dbReference type="NCBI Taxonomy" id="1179818"/>
    <lineage>
        <taxon>Bacteria</taxon>
        <taxon>Bacillati</taxon>
        <taxon>Actinomycetota</taxon>
        <taxon>Actinomycetes</taxon>
        <taxon>Streptosporangiales</taxon>
        <taxon>Nocardiopsidaceae</taxon>
        <taxon>Nocardiopsis</taxon>
    </lineage>
</organism>
<keyword evidence="3" id="KW-1003">Cell membrane</keyword>
<comment type="caution">
    <text evidence="10">The sequence shown here is derived from an EMBL/GenBank/DDBJ whole genome shotgun (WGS) entry which is preliminary data.</text>
</comment>
<sequence>MSAATTVSPTSPPLHEHDLSHLRIRPALHPWRWAAGAVVAVLVAMFAHMLVFNPAWDWPTVAEYLFAESILSALWLTVQLTFYGTVVGFGLGVVLALMRLSSSPLLVAVSWTYTWAFRSIPLIVQLLFWYNLAILYDEISFGIPFGPAFASVDTMDLVSPLAAAVIGLGLHQAAYSAEIVRSGVLSVDQGQREAAAALGLPWGRQVRRIILPQAMRTIMPTAGNEVIGLFKGTSVVYVMALGELFYRVQVIYNRTGDVIPMLMVATVWYIVLTTVLSAGQFYVERYYAKGALRTLPPTPLQRLRAAAAGAGARLGGRTRTAGAGAVRR</sequence>
<comment type="similarity">
    <text evidence="8">Belongs to the binding-protein-dependent transport system permease family.</text>
</comment>
<feature type="transmembrane region" description="Helical" evidence="8">
    <location>
        <begin position="72"/>
        <end position="98"/>
    </location>
</feature>
<feature type="transmembrane region" description="Helical" evidence="8">
    <location>
        <begin position="33"/>
        <end position="52"/>
    </location>
</feature>
<evidence type="ECO:0000313" key="11">
    <source>
        <dbReference type="Proteomes" id="UP001595923"/>
    </source>
</evidence>
<dbReference type="InterPro" id="IPR043429">
    <property type="entry name" value="ArtM/GltK/GlnP/TcyL/YhdX-like"/>
</dbReference>
<dbReference type="Gene3D" id="1.10.3720.10">
    <property type="entry name" value="MetI-like"/>
    <property type="match status" value="1"/>
</dbReference>
<comment type="subcellular location">
    <subcellularLocation>
        <location evidence="1 8">Cell membrane</location>
        <topology evidence="1 8">Multi-pass membrane protein</topology>
    </subcellularLocation>
</comment>
<evidence type="ECO:0000256" key="3">
    <source>
        <dbReference type="ARBA" id="ARBA00022475"/>
    </source>
</evidence>
<evidence type="ECO:0000256" key="6">
    <source>
        <dbReference type="ARBA" id="ARBA00022989"/>
    </source>
</evidence>
<evidence type="ECO:0000313" key="10">
    <source>
        <dbReference type="EMBL" id="MFC4564117.1"/>
    </source>
</evidence>
<dbReference type="SUPFAM" id="SSF161098">
    <property type="entry name" value="MetI-like"/>
    <property type="match status" value="1"/>
</dbReference>
<dbReference type="EMBL" id="JBHSFQ010000021">
    <property type="protein sequence ID" value="MFC4564117.1"/>
    <property type="molecule type" value="Genomic_DNA"/>
</dbReference>
<dbReference type="RefSeq" id="WP_378576963.1">
    <property type="nucleotide sequence ID" value="NZ_JBHSFQ010000021.1"/>
</dbReference>
<evidence type="ECO:0000256" key="1">
    <source>
        <dbReference type="ARBA" id="ARBA00004651"/>
    </source>
</evidence>
<gene>
    <name evidence="10" type="ORF">ACFO4E_19840</name>
</gene>
<dbReference type="Pfam" id="PF00528">
    <property type="entry name" value="BPD_transp_1"/>
    <property type="match status" value="1"/>
</dbReference>
<dbReference type="InterPro" id="IPR010065">
    <property type="entry name" value="AA_ABC_transptr_permease_3TM"/>
</dbReference>
<dbReference type="PANTHER" id="PTHR30614">
    <property type="entry name" value="MEMBRANE COMPONENT OF AMINO ACID ABC TRANSPORTER"/>
    <property type="match status" value="1"/>
</dbReference>
<dbReference type="InterPro" id="IPR000515">
    <property type="entry name" value="MetI-like"/>
</dbReference>
<dbReference type="NCBIfam" id="TIGR01726">
    <property type="entry name" value="HEQRo_perm_3TM"/>
    <property type="match status" value="1"/>
</dbReference>
<evidence type="ECO:0000256" key="2">
    <source>
        <dbReference type="ARBA" id="ARBA00022448"/>
    </source>
</evidence>
<dbReference type="InterPro" id="IPR035906">
    <property type="entry name" value="MetI-like_sf"/>
</dbReference>
<keyword evidence="7 8" id="KW-0472">Membrane</keyword>
<keyword evidence="5" id="KW-0029">Amino-acid transport</keyword>
<feature type="transmembrane region" description="Helical" evidence="8">
    <location>
        <begin position="105"/>
        <end position="130"/>
    </location>
</feature>